<protein>
    <recommendedName>
        <fullName evidence="3">Prevent-host-death family protein</fullName>
    </recommendedName>
</protein>
<organism evidence="1 2">
    <name type="scientific">Streptomyces flaveus</name>
    <dbReference type="NCBI Taxonomy" id="66370"/>
    <lineage>
        <taxon>Bacteria</taxon>
        <taxon>Bacillati</taxon>
        <taxon>Actinomycetota</taxon>
        <taxon>Actinomycetes</taxon>
        <taxon>Kitasatosporales</taxon>
        <taxon>Streptomycetaceae</taxon>
        <taxon>Streptomyces</taxon>
        <taxon>Streptomyces aurantiacus group</taxon>
    </lineage>
</organism>
<proteinExistence type="predicted"/>
<keyword evidence="2" id="KW-1185">Reference proteome</keyword>
<comment type="caution">
    <text evidence="1">The sequence shown here is derived from an EMBL/GenBank/DDBJ whole genome shotgun (WGS) entry which is preliminary data.</text>
</comment>
<evidence type="ECO:0000313" key="2">
    <source>
        <dbReference type="Proteomes" id="UP000637788"/>
    </source>
</evidence>
<name>A0A917VN03_9ACTN</name>
<dbReference type="AlphaFoldDB" id="A0A917VN03"/>
<reference evidence="1" key="1">
    <citation type="journal article" date="2014" name="Int. J. Syst. Evol. Microbiol.">
        <title>Complete genome sequence of Corynebacterium casei LMG S-19264T (=DSM 44701T), isolated from a smear-ripened cheese.</title>
        <authorList>
            <consortium name="US DOE Joint Genome Institute (JGI-PGF)"/>
            <person name="Walter F."/>
            <person name="Albersmeier A."/>
            <person name="Kalinowski J."/>
            <person name="Ruckert C."/>
        </authorList>
    </citation>
    <scope>NUCLEOTIDE SEQUENCE</scope>
    <source>
        <strain evidence="1">JCM 3035</strain>
    </source>
</reference>
<gene>
    <name evidence="1" type="ORF">GCM10010094_67710</name>
</gene>
<evidence type="ECO:0000313" key="1">
    <source>
        <dbReference type="EMBL" id="GGK97320.1"/>
    </source>
</evidence>
<dbReference type="Proteomes" id="UP000637788">
    <property type="component" value="Unassembled WGS sequence"/>
</dbReference>
<evidence type="ECO:0008006" key="3">
    <source>
        <dbReference type="Google" id="ProtNLM"/>
    </source>
</evidence>
<dbReference type="EMBL" id="BMPQ01000023">
    <property type="protein sequence ID" value="GGK97320.1"/>
    <property type="molecule type" value="Genomic_DNA"/>
</dbReference>
<sequence length="173" mass="18924">MEIRAQSEYGLSMSIAQVASESESVSFTDLSRNPKAVAARAAALGCLRVTHRDAPDMVLTTAIHAERTEENLTTASRLFLALMKRDDGAKSVLLALPEVFPWVRHLNDEEVRGFTVELLDALSDAAELGARDAVHRAIVSWRATARINADPDQLREALRPLGDVDLGPVEVHE</sequence>
<accession>A0A917VN03</accession>
<reference evidence="1" key="2">
    <citation type="submission" date="2020-09" db="EMBL/GenBank/DDBJ databases">
        <authorList>
            <person name="Sun Q."/>
            <person name="Ohkuma M."/>
        </authorList>
    </citation>
    <scope>NUCLEOTIDE SEQUENCE</scope>
    <source>
        <strain evidence="1">JCM 3035</strain>
    </source>
</reference>